<keyword evidence="2" id="KW-0732">Signal</keyword>
<name>A0ABP6AD58_9ACTN</name>
<keyword evidence="5" id="KW-1185">Reference proteome</keyword>
<dbReference type="EMBL" id="BAAARY010000002">
    <property type="protein sequence ID" value="GAA2513189.1"/>
    <property type="molecule type" value="Genomic_DNA"/>
</dbReference>
<protein>
    <submittedName>
        <fullName evidence="4">FMN-binding protein</fullName>
    </submittedName>
</protein>
<dbReference type="Proteomes" id="UP001499978">
    <property type="component" value="Unassembled WGS sequence"/>
</dbReference>
<proteinExistence type="predicted"/>
<comment type="caution">
    <text evidence="4">The sequence shown here is derived from an EMBL/GenBank/DDBJ whole genome shotgun (WGS) entry which is preliminary data.</text>
</comment>
<dbReference type="RefSeq" id="WP_344167782.1">
    <property type="nucleotide sequence ID" value="NZ_BAAARY010000002.1"/>
</dbReference>
<feature type="region of interest" description="Disordered" evidence="1">
    <location>
        <begin position="30"/>
        <end position="85"/>
    </location>
</feature>
<organism evidence="4 5">
    <name type="scientific">Pilimelia columellifera subsp. columellifera</name>
    <dbReference type="NCBI Taxonomy" id="706583"/>
    <lineage>
        <taxon>Bacteria</taxon>
        <taxon>Bacillati</taxon>
        <taxon>Actinomycetota</taxon>
        <taxon>Actinomycetes</taxon>
        <taxon>Micromonosporales</taxon>
        <taxon>Micromonosporaceae</taxon>
        <taxon>Pilimelia</taxon>
    </lineage>
</organism>
<gene>
    <name evidence="4" type="ORF">GCM10010201_05860</name>
</gene>
<feature type="domain" description="FMN-binding" evidence="3">
    <location>
        <begin position="85"/>
        <end position="160"/>
    </location>
</feature>
<accession>A0ABP6AD58</accession>
<dbReference type="SMART" id="SM00900">
    <property type="entry name" value="FMN_bind"/>
    <property type="match status" value="1"/>
</dbReference>
<evidence type="ECO:0000313" key="4">
    <source>
        <dbReference type="EMBL" id="GAA2513189.1"/>
    </source>
</evidence>
<dbReference type="Gene3D" id="3.90.1010.20">
    <property type="match status" value="1"/>
</dbReference>
<evidence type="ECO:0000256" key="1">
    <source>
        <dbReference type="SAM" id="MobiDB-lite"/>
    </source>
</evidence>
<dbReference type="InterPro" id="IPR007329">
    <property type="entry name" value="FMN-bd"/>
</dbReference>
<evidence type="ECO:0000256" key="2">
    <source>
        <dbReference type="SAM" id="SignalP"/>
    </source>
</evidence>
<feature type="signal peptide" evidence="2">
    <location>
        <begin position="1"/>
        <end position="31"/>
    </location>
</feature>
<evidence type="ECO:0000259" key="3">
    <source>
        <dbReference type="SMART" id="SM00900"/>
    </source>
</evidence>
<feature type="compositionally biased region" description="Low complexity" evidence="1">
    <location>
        <begin position="57"/>
        <end position="74"/>
    </location>
</feature>
<feature type="chain" id="PRO_5045904351" evidence="2">
    <location>
        <begin position="32"/>
        <end position="162"/>
    </location>
</feature>
<sequence length="162" mass="16182">MRRSTAAVVGTLAGAAMLLGVRLSATPVAVAATGSQATEPVDSDQVDRPAKPGRKPSGGASAADSGGDSSSGRSGRFRGDTVTNPYGSVRVTITVADGEITRASAAYPNEGQSAAINGPAVPQLNESAVKAQDADIDSVSGATYTSDSYRKSLQAAIDRAGL</sequence>
<dbReference type="Pfam" id="PF04205">
    <property type="entry name" value="FMN_bind"/>
    <property type="match status" value="1"/>
</dbReference>
<reference evidence="5" key="1">
    <citation type="journal article" date="2019" name="Int. J. Syst. Evol. Microbiol.">
        <title>The Global Catalogue of Microorganisms (GCM) 10K type strain sequencing project: providing services to taxonomists for standard genome sequencing and annotation.</title>
        <authorList>
            <consortium name="The Broad Institute Genomics Platform"/>
            <consortium name="The Broad Institute Genome Sequencing Center for Infectious Disease"/>
            <person name="Wu L."/>
            <person name="Ma J."/>
        </authorList>
    </citation>
    <scope>NUCLEOTIDE SEQUENCE [LARGE SCALE GENOMIC DNA]</scope>
    <source>
        <strain evidence="5">JCM 3367</strain>
    </source>
</reference>
<evidence type="ECO:0000313" key="5">
    <source>
        <dbReference type="Proteomes" id="UP001499978"/>
    </source>
</evidence>